<dbReference type="InterPro" id="IPR019117">
    <property type="entry name" value="CRISPR-assoc_protein_Cmr3"/>
</dbReference>
<dbReference type="EMBL" id="JAQOSP010000039">
    <property type="protein sequence ID" value="MDJ1168897.1"/>
    <property type="molecule type" value="Genomic_DNA"/>
</dbReference>
<sequence>MSAETKLDRKKPNYRASETLFEYLVVIRPLGLLYGSAGRFLSPDNLVGRSGNSFPPSAAALSGLFAHHLGAENTQLSNLQLAGPFWAQEDAPDNFYVPTPIHCLVKDNQIKYQMSWRDRKWQTYREGKWDTPPNDKFQSGTWIALNDWQHFNVQQDGHTLPTYPEVRTSPWKFVPHLHPRLKADERTTKEGDLFLENAVQLDPNACLVYLSNVSLSDGWYRFGGEGHLVEIQCLPLDESVKTLLNQKIDRSFAMIAPALWGSNRLSYREPMVRNGHTWIPAWRRQPEDPNPTEAWESAIAALLTQRATPQRHRLGKRTDGHQTHQPRLLSRGRYAVAGGSVYILESPLNRTWQDWEEAWFPTEGYSFKRWGCGLALPLESAISSNNSGGEN</sequence>
<keyword evidence="2" id="KW-1185">Reference proteome</keyword>
<name>A0ABT7APS6_9CYAN</name>
<organism evidence="1 2">
    <name type="scientific">Roseofilum acuticapitatum BLCC-M154</name>
    <dbReference type="NCBI Taxonomy" id="3022444"/>
    <lineage>
        <taxon>Bacteria</taxon>
        <taxon>Bacillati</taxon>
        <taxon>Cyanobacteriota</taxon>
        <taxon>Cyanophyceae</taxon>
        <taxon>Desertifilales</taxon>
        <taxon>Desertifilaceae</taxon>
        <taxon>Roseofilum</taxon>
        <taxon>Roseofilum acuticapitatum</taxon>
    </lineage>
</organism>
<proteinExistence type="predicted"/>
<evidence type="ECO:0000313" key="1">
    <source>
        <dbReference type="EMBL" id="MDJ1168897.1"/>
    </source>
</evidence>
<dbReference type="Proteomes" id="UP001235303">
    <property type="component" value="Unassembled WGS sequence"/>
</dbReference>
<dbReference type="RefSeq" id="WP_283752661.1">
    <property type="nucleotide sequence ID" value="NZ_JAQOSP010000039.1"/>
</dbReference>
<dbReference type="Pfam" id="PF09700">
    <property type="entry name" value="Cas_Cmr3"/>
    <property type="match status" value="1"/>
</dbReference>
<accession>A0ABT7APS6</accession>
<evidence type="ECO:0000313" key="2">
    <source>
        <dbReference type="Proteomes" id="UP001235303"/>
    </source>
</evidence>
<comment type="caution">
    <text evidence="1">The sequence shown here is derived from an EMBL/GenBank/DDBJ whole genome shotgun (WGS) entry which is preliminary data.</text>
</comment>
<reference evidence="1 2" key="1">
    <citation type="submission" date="2023-01" db="EMBL/GenBank/DDBJ databases">
        <title>Novel diversity within Roseofilum (Cyanobacteria; Desertifilaceae) from marine benthic mats with descriptions of four novel species.</title>
        <authorList>
            <person name="Wang Y."/>
            <person name="Berthold D.E."/>
            <person name="Hu J."/>
            <person name="Lefler F.W."/>
            <person name="Laughinghouse H.D. IV."/>
        </authorList>
    </citation>
    <scope>NUCLEOTIDE SEQUENCE [LARGE SCALE GENOMIC DNA]</scope>
    <source>
        <strain evidence="1 2">BLCC-M154</strain>
    </source>
</reference>
<gene>
    <name evidence="1" type="ORF">PMG71_05615</name>
</gene>
<protein>
    <submittedName>
        <fullName evidence="1">Type III-B CRISPR module-associated Cmr3 family protein</fullName>
    </submittedName>
</protein>